<dbReference type="Proteomes" id="UP000311919">
    <property type="component" value="Unassembled WGS sequence"/>
</dbReference>
<keyword evidence="2" id="KW-1185">Reference proteome</keyword>
<reference evidence="1 2" key="1">
    <citation type="submission" date="2019-03" db="EMBL/GenBank/DDBJ databases">
        <title>An improved genome assembly of the fluke Schistosoma japonicum.</title>
        <authorList>
            <person name="Hu W."/>
            <person name="Luo F."/>
            <person name="Yin M."/>
            <person name="Mo X."/>
            <person name="Sun C."/>
            <person name="Wu Q."/>
            <person name="Zhu B."/>
            <person name="Xiang M."/>
            <person name="Wang J."/>
            <person name="Wang Y."/>
            <person name="Zhang T."/>
            <person name="Xu B."/>
            <person name="Zheng H."/>
            <person name="Feng Z."/>
        </authorList>
    </citation>
    <scope>NUCLEOTIDE SEQUENCE [LARGE SCALE GENOMIC DNA]</scope>
    <source>
        <strain evidence="1">HuSjv2</strain>
        <tissue evidence="1">Worms</tissue>
    </source>
</reference>
<proteinExistence type="predicted"/>
<gene>
    <name evidence="1" type="ORF">EWB00_001996</name>
</gene>
<sequence>MTALIQPSKELRHADRHALRTFAQEKFDKKKGSEAERIKPRLADRVDRLPMIVFLLRSLLVIHGTGDDPITME</sequence>
<dbReference type="EMBL" id="SKCS01001555">
    <property type="protein sequence ID" value="TNN04532.1"/>
    <property type="molecule type" value="Genomic_DNA"/>
</dbReference>
<organism evidence="1 2">
    <name type="scientific">Schistosoma japonicum</name>
    <name type="common">Blood fluke</name>
    <dbReference type="NCBI Taxonomy" id="6182"/>
    <lineage>
        <taxon>Eukaryota</taxon>
        <taxon>Metazoa</taxon>
        <taxon>Spiralia</taxon>
        <taxon>Lophotrochozoa</taxon>
        <taxon>Platyhelminthes</taxon>
        <taxon>Trematoda</taxon>
        <taxon>Digenea</taxon>
        <taxon>Strigeidida</taxon>
        <taxon>Schistosomatoidea</taxon>
        <taxon>Schistosomatidae</taxon>
        <taxon>Schistosoma</taxon>
    </lineage>
</organism>
<evidence type="ECO:0000313" key="1">
    <source>
        <dbReference type="EMBL" id="TNN04532.1"/>
    </source>
</evidence>
<evidence type="ECO:0000313" key="2">
    <source>
        <dbReference type="Proteomes" id="UP000311919"/>
    </source>
</evidence>
<name>A0A4Z2CK01_SCHJA</name>
<accession>A0A4Z2CK01</accession>
<comment type="caution">
    <text evidence="1">The sequence shown here is derived from an EMBL/GenBank/DDBJ whole genome shotgun (WGS) entry which is preliminary data.</text>
</comment>
<protein>
    <submittedName>
        <fullName evidence="1">Uncharacterized protein</fullName>
    </submittedName>
</protein>
<dbReference type="AlphaFoldDB" id="A0A4Z2CK01"/>